<keyword evidence="6" id="KW-0969">Cilium</keyword>
<dbReference type="NCBIfam" id="TIGR00208">
    <property type="entry name" value="fliS"/>
    <property type="match status" value="1"/>
</dbReference>
<evidence type="ECO:0000313" key="6">
    <source>
        <dbReference type="EMBL" id="RJP20929.1"/>
    </source>
</evidence>
<dbReference type="PANTHER" id="PTHR34773">
    <property type="entry name" value="FLAGELLAR SECRETION CHAPERONE FLIS"/>
    <property type="match status" value="1"/>
</dbReference>
<name>A0A3A4NPQ7_ABYX5</name>
<proteinExistence type="inferred from homology"/>
<comment type="similarity">
    <text evidence="2">Belongs to the FliS family.</text>
</comment>
<dbReference type="InterPro" id="IPR003713">
    <property type="entry name" value="FliS"/>
</dbReference>
<dbReference type="Gene3D" id="1.20.120.340">
    <property type="entry name" value="Flagellar protein FliS"/>
    <property type="match status" value="1"/>
</dbReference>
<dbReference type="Proteomes" id="UP000265882">
    <property type="component" value="Unassembled WGS sequence"/>
</dbReference>
<reference evidence="6 7" key="1">
    <citation type="journal article" date="2017" name="ISME J.">
        <title>Energy and carbon metabolisms in a deep terrestrial subsurface fluid microbial community.</title>
        <authorList>
            <person name="Momper L."/>
            <person name="Jungbluth S.P."/>
            <person name="Lee M.D."/>
            <person name="Amend J.P."/>
        </authorList>
    </citation>
    <scope>NUCLEOTIDE SEQUENCE [LARGE SCALE GENOMIC DNA]</scope>
    <source>
        <strain evidence="6">SURF_5</strain>
    </source>
</reference>
<keyword evidence="6" id="KW-0282">Flagellum</keyword>
<organism evidence="6 7">
    <name type="scientific">Abyssobacteria bacterium (strain SURF_5)</name>
    <dbReference type="NCBI Taxonomy" id="2093360"/>
    <lineage>
        <taxon>Bacteria</taxon>
        <taxon>Pseudomonadati</taxon>
        <taxon>Candidatus Hydrogenedentota</taxon>
        <taxon>Candidatus Abyssobacteria</taxon>
    </lineage>
</organism>
<dbReference type="CDD" id="cd16098">
    <property type="entry name" value="FliS"/>
    <property type="match status" value="1"/>
</dbReference>
<gene>
    <name evidence="6" type="primary">fliS</name>
    <name evidence="6" type="ORF">C4520_10665</name>
</gene>
<dbReference type="Pfam" id="PF02561">
    <property type="entry name" value="FliS"/>
    <property type="match status" value="1"/>
</dbReference>
<keyword evidence="4" id="KW-1005">Bacterial flagellum biogenesis</keyword>
<protein>
    <submittedName>
        <fullName evidence="6">Flagellar export chaperone FliS</fullName>
    </submittedName>
</protein>
<comment type="subcellular location">
    <subcellularLocation>
        <location evidence="1">Cytoplasm</location>
        <location evidence="1">Cytosol</location>
    </subcellularLocation>
</comment>
<dbReference type="PANTHER" id="PTHR34773:SF1">
    <property type="entry name" value="FLAGELLAR SECRETION CHAPERONE FLIS"/>
    <property type="match status" value="1"/>
</dbReference>
<evidence type="ECO:0000256" key="2">
    <source>
        <dbReference type="ARBA" id="ARBA00008787"/>
    </source>
</evidence>
<dbReference type="SUPFAM" id="SSF101116">
    <property type="entry name" value="Flagellar export chaperone FliS"/>
    <property type="match status" value="1"/>
</dbReference>
<sequence length="158" mass="17928">MPEAHVLSTKAAKSYREEHVNALSQKELILMLYDGAIKFCTEAKEAIREKQYVQSHQLITRARNVILELLRILDMEKGGEVARNLQRLYVYIIARLIEVNLTKEPNLLDNVLSILRNLRSAWAEIDFEEAAVGRTETPHPDNPRPKMAGSACMLSVTA</sequence>
<evidence type="ECO:0000256" key="3">
    <source>
        <dbReference type="ARBA" id="ARBA00022490"/>
    </source>
</evidence>
<dbReference type="AlphaFoldDB" id="A0A3A4NPQ7"/>
<keyword evidence="5" id="KW-0143">Chaperone</keyword>
<keyword evidence="3" id="KW-0963">Cytoplasm</keyword>
<dbReference type="EMBL" id="QZKU01000072">
    <property type="protein sequence ID" value="RJP20929.1"/>
    <property type="molecule type" value="Genomic_DNA"/>
</dbReference>
<dbReference type="InterPro" id="IPR036584">
    <property type="entry name" value="FliS_sf"/>
</dbReference>
<dbReference type="GO" id="GO:0071973">
    <property type="term" value="P:bacterial-type flagellum-dependent cell motility"/>
    <property type="evidence" value="ECO:0007669"/>
    <property type="project" value="TreeGrafter"/>
</dbReference>
<evidence type="ECO:0000256" key="5">
    <source>
        <dbReference type="ARBA" id="ARBA00023186"/>
    </source>
</evidence>
<accession>A0A3A4NPQ7</accession>
<dbReference type="GO" id="GO:0005829">
    <property type="term" value="C:cytosol"/>
    <property type="evidence" value="ECO:0007669"/>
    <property type="project" value="UniProtKB-SubCell"/>
</dbReference>
<evidence type="ECO:0000256" key="1">
    <source>
        <dbReference type="ARBA" id="ARBA00004514"/>
    </source>
</evidence>
<keyword evidence="6" id="KW-0966">Cell projection</keyword>
<evidence type="ECO:0000313" key="7">
    <source>
        <dbReference type="Proteomes" id="UP000265882"/>
    </source>
</evidence>
<comment type="caution">
    <text evidence="6">The sequence shown here is derived from an EMBL/GenBank/DDBJ whole genome shotgun (WGS) entry which is preliminary data.</text>
</comment>
<evidence type="ECO:0000256" key="4">
    <source>
        <dbReference type="ARBA" id="ARBA00022795"/>
    </source>
</evidence>
<dbReference type="GO" id="GO:0044780">
    <property type="term" value="P:bacterial-type flagellum assembly"/>
    <property type="evidence" value="ECO:0007669"/>
    <property type="project" value="InterPro"/>
</dbReference>